<evidence type="ECO:0000313" key="5">
    <source>
        <dbReference type="EMBL" id="KAJ8028860.1"/>
    </source>
</evidence>
<dbReference type="InterPro" id="IPR035897">
    <property type="entry name" value="Toll_tir_struct_dom_sf"/>
</dbReference>
<dbReference type="PROSITE" id="PS50104">
    <property type="entry name" value="TIR"/>
    <property type="match status" value="1"/>
</dbReference>
<evidence type="ECO:0000256" key="1">
    <source>
        <dbReference type="SAM" id="Coils"/>
    </source>
</evidence>
<dbReference type="SMART" id="SM00005">
    <property type="entry name" value="DEATH"/>
    <property type="match status" value="1"/>
</dbReference>
<dbReference type="InterPro" id="IPR000157">
    <property type="entry name" value="TIR_dom"/>
</dbReference>
<feature type="region of interest" description="Disordered" evidence="2">
    <location>
        <begin position="1092"/>
        <end position="1225"/>
    </location>
</feature>
<feature type="region of interest" description="Disordered" evidence="2">
    <location>
        <begin position="926"/>
        <end position="951"/>
    </location>
</feature>
<keyword evidence="6" id="KW-1185">Reference proteome</keyword>
<dbReference type="AlphaFoldDB" id="A0A9Q1H183"/>
<dbReference type="SUPFAM" id="SSF48371">
    <property type="entry name" value="ARM repeat"/>
    <property type="match status" value="1"/>
</dbReference>
<comment type="caution">
    <text evidence="5">The sequence shown here is derived from an EMBL/GenBank/DDBJ whole genome shotgun (WGS) entry which is preliminary data.</text>
</comment>
<dbReference type="Gene3D" id="1.10.533.10">
    <property type="entry name" value="Death Domain, Fas"/>
    <property type="match status" value="1"/>
</dbReference>
<dbReference type="SUPFAM" id="SSF47986">
    <property type="entry name" value="DEATH domain"/>
    <property type="match status" value="1"/>
</dbReference>
<dbReference type="InterPro" id="IPR011029">
    <property type="entry name" value="DEATH-like_dom_sf"/>
</dbReference>
<evidence type="ECO:0000313" key="6">
    <source>
        <dbReference type="Proteomes" id="UP001152320"/>
    </source>
</evidence>
<dbReference type="OrthoDB" id="6078042at2759"/>
<dbReference type="PROSITE" id="PS50017">
    <property type="entry name" value="DEATH_DOMAIN"/>
    <property type="match status" value="1"/>
</dbReference>
<feature type="domain" description="TIR" evidence="4">
    <location>
        <begin position="759"/>
        <end position="872"/>
    </location>
</feature>
<feature type="compositionally biased region" description="Low complexity" evidence="2">
    <location>
        <begin position="1117"/>
        <end position="1136"/>
    </location>
</feature>
<dbReference type="Gene3D" id="1.20.5.340">
    <property type="match status" value="1"/>
</dbReference>
<feature type="compositionally biased region" description="Low complexity" evidence="2">
    <location>
        <begin position="1198"/>
        <end position="1212"/>
    </location>
</feature>
<name>A0A9Q1H183_HOLLE</name>
<evidence type="ECO:0000259" key="4">
    <source>
        <dbReference type="PROSITE" id="PS50104"/>
    </source>
</evidence>
<dbReference type="GO" id="GO:0007165">
    <property type="term" value="P:signal transduction"/>
    <property type="evidence" value="ECO:0007669"/>
    <property type="project" value="InterPro"/>
</dbReference>
<proteinExistence type="predicted"/>
<accession>A0A9Q1H183</accession>
<keyword evidence="1" id="KW-0175">Coiled coil</keyword>
<organism evidence="5 6">
    <name type="scientific">Holothuria leucospilota</name>
    <name type="common">Black long sea cucumber</name>
    <name type="synonym">Mertensiothuria leucospilota</name>
    <dbReference type="NCBI Taxonomy" id="206669"/>
    <lineage>
        <taxon>Eukaryota</taxon>
        <taxon>Metazoa</taxon>
        <taxon>Echinodermata</taxon>
        <taxon>Eleutherozoa</taxon>
        <taxon>Echinozoa</taxon>
        <taxon>Holothuroidea</taxon>
        <taxon>Aspidochirotacea</taxon>
        <taxon>Aspidochirotida</taxon>
        <taxon>Holothuriidae</taxon>
        <taxon>Holothuria</taxon>
    </lineage>
</organism>
<protein>
    <recommendedName>
        <fullName evidence="7">Death domain-containing protein</fullName>
    </recommendedName>
</protein>
<evidence type="ECO:0008006" key="7">
    <source>
        <dbReference type="Google" id="ProtNLM"/>
    </source>
</evidence>
<sequence length="1225" mass="138161">MSDMEKLTEELEKDGATIEKFGKDILKMVISTTNKEENSTIGNFKDAVTDKVLESCKKSKGKHGDILTKICKECIKKQITEYYQMAKEIFESKDYVNWKDRVKDAEEMIDSLHAPVTLVRTKKDDWWSEDLEPSKTELGEAMTECIKHMIEAFVRDKMIKKVNKKIVELLIAGYKRTDEMAYVLSYAITDCSDMNYDGTEKLLPELYTAMLEWLKREENDISEYGNKSNMVTYTISNIGEKGVKASTELSTLFDYVITQDLDGQPLSGYGTLAMNILSNTVMRLPFKYFLQNYSQANLIKPFIPGTVKLMKCENDQLEEMAANAIGCIYQQTDLLIPCADVVMEVYLEGKGSTLGLSGGDPGSSLGTRFHKGTSLCIWLILFSIVVLQPLYKDAPEKVMKHFDKLAEKAADDMEDSDKTYYYMFVGDVAKREPKRLVPYLDTMVADLESTSCVHMAYMAIAEVAAEYPKEVVKYDDELIDAWDKNPMVVASACKTLANIGRMNEKMADKYLTILAKKLKTIDPMWKTVILMEMKRIGQAHKEPLKKHRAAIEAEKDGTQMGLPDMVQSIIDFLEDRTLENLSTEVAEQREDLDDLDNRVTGNEKNIERLDNEVAEQGEKIENVQNEVNEQGERLGNLEVVVDDLIVKVDEIDHKTITNAPKWSRDIAKILNEEGEYDWRFLAIRLGYSGEDVRNWALSPDPTMAILAEWYTTHKSSDATFAILTALQDMGRTEAAEIVEKALKDADQMVPKPADEMSDKPCPVFISYQWDHQPEVKTLKGHLEMAGYRCWMDIGQMGGGDQLFAKINEGMRAAKIVLCMVTKKYAKSENCNKEVNLANLLNKPIIPILIENISWPPEGSMSMLFAQLLYIQFFSEGEYVRGEKFWPDDRFYELLGQIGYYASPDTEIISKEYENWVPQIDDTPEVKVVKKTDATSSPPKSSDESTEQSERPPTVFISYQWGMQPQIKTLFSRLTRLGYPCWLDIMQMGGGDPLFAKIDKGIRNAKVILSCVTSKYALSANCRREVSLSDALRKPIIPLLLEEGMTWPPPGPMSMTFTQLLYIDFTHEKSQRNFDDAKFEELERQIREYVKPEEKVIQESTKTGQSPVPASPTEKSSQKSPSRPSSSKSPSPSLGSPAPTPTKSPGRVTPSTRPVSAQSNAKSRSRSNSRGATPNMEEDQMITPERPTSSQSIPVKPGSATPSTSDRSTSSSPKQKKKKSSVCTLL</sequence>
<dbReference type="PANTHER" id="PTHR47508">
    <property type="entry name" value="SAM DOMAIN-CONTAINING PROTEIN-RELATED"/>
    <property type="match status" value="1"/>
</dbReference>
<dbReference type="EMBL" id="JAIZAY010000014">
    <property type="protein sequence ID" value="KAJ8028860.1"/>
    <property type="molecule type" value="Genomic_DNA"/>
</dbReference>
<evidence type="ECO:0000256" key="2">
    <source>
        <dbReference type="SAM" id="MobiDB-lite"/>
    </source>
</evidence>
<dbReference type="SUPFAM" id="SSF52200">
    <property type="entry name" value="Toll/Interleukin receptor TIR domain"/>
    <property type="match status" value="2"/>
</dbReference>
<dbReference type="Gene3D" id="3.40.50.10140">
    <property type="entry name" value="Toll/interleukin-1 receptor homology (TIR) domain"/>
    <property type="match status" value="2"/>
</dbReference>
<reference evidence="5" key="1">
    <citation type="submission" date="2021-10" db="EMBL/GenBank/DDBJ databases">
        <title>Tropical sea cucumber genome reveals ecological adaptation and Cuvierian tubules defense mechanism.</title>
        <authorList>
            <person name="Chen T."/>
        </authorList>
    </citation>
    <scope>NUCLEOTIDE SEQUENCE</scope>
    <source>
        <strain evidence="5">Nanhai2018</strain>
        <tissue evidence="5">Muscle</tissue>
    </source>
</reference>
<dbReference type="Pfam" id="PF00531">
    <property type="entry name" value="Death"/>
    <property type="match status" value="1"/>
</dbReference>
<gene>
    <name evidence="5" type="ORF">HOLleu_28105</name>
</gene>
<evidence type="ECO:0000259" key="3">
    <source>
        <dbReference type="PROSITE" id="PS50017"/>
    </source>
</evidence>
<dbReference type="PANTHER" id="PTHR47508:SF1">
    <property type="entry name" value="NON-SPECIFIC SERINE_THREONINE PROTEIN KINASE"/>
    <property type="match status" value="1"/>
</dbReference>
<feature type="compositionally biased region" description="Polar residues" evidence="2">
    <location>
        <begin position="1097"/>
        <end position="1107"/>
    </location>
</feature>
<dbReference type="InterPro" id="IPR000488">
    <property type="entry name" value="Death_dom"/>
</dbReference>
<feature type="domain" description="Death" evidence="3">
    <location>
        <begin position="677"/>
        <end position="742"/>
    </location>
</feature>
<feature type="compositionally biased region" description="Low complexity" evidence="2">
    <location>
        <begin position="1155"/>
        <end position="1169"/>
    </location>
</feature>
<feature type="coiled-coil region" evidence="1">
    <location>
        <begin position="578"/>
        <end position="640"/>
    </location>
</feature>
<dbReference type="InterPro" id="IPR016024">
    <property type="entry name" value="ARM-type_fold"/>
</dbReference>
<dbReference type="Proteomes" id="UP001152320">
    <property type="component" value="Chromosome 14"/>
</dbReference>
<dbReference type="Pfam" id="PF13676">
    <property type="entry name" value="TIR_2"/>
    <property type="match status" value="2"/>
</dbReference>